<reference evidence="2" key="1">
    <citation type="submission" date="2020-08" db="EMBL/GenBank/DDBJ databases">
        <title>Multicomponent nature underlies the extraordinary mechanical properties of spider dragline silk.</title>
        <authorList>
            <person name="Kono N."/>
            <person name="Nakamura H."/>
            <person name="Mori M."/>
            <person name="Yoshida Y."/>
            <person name="Ohtoshi R."/>
            <person name="Malay A.D."/>
            <person name="Moran D.A.P."/>
            <person name="Tomita M."/>
            <person name="Numata K."/>
            <person name="Arakawa K."/>
        </authorList>
    </citation>
    <scope>NUCLEOTIDE SEQUENCE</scope>
</reference>
<dbReference type="EMBL" id="BMAV01006936">
    <property type="protein sequence ID" value="GFY49291.1"/>
    <property type="molecule type" value="Genomic_DNA"/>
</dbReference>
<evidence type="ECO:0000313" key="3">
    <source>
        <dbReference type="EMBL" id="GFY72860.1"/>
    </source>
</evidence>
<keyword evidence="4" id="KW-1185">Reference proteome</keyword>
<feature type="region of interest" description="Disordered" evidence="1">
    <location>
        <begin position="61"/>
        <end position="84"/>
    </location>
</feature>
<dbReference type="Proteomes" id="UP000886998">
    <property type="component" value="Unassembled WGS sequence"/>
</dbReference>
<gene>
    <name evidence="3" type="ORF">TNIN_18931</name>
    <name evidence="2" type="ORF">TNIN_341101</name>
</gene>
<name>A0A8X7BXZ9_9ARAC</name>
<organism evidence="2 4">
    <name type="scientific">Trichonephila inaurata madagascariensis</name>
    <dbReference type="NCBI Taxonomy" id="2747483"/>
    <lineage>
        <taxon>Eukaryota</taxon>
        <taxon>Metazoa</taxon>
        <taxon>Ecdysozoa</taxon>
        <taxon>Arthropoda</taxon>
        <taxon>Chelicerata</taxon>
        <taxon>Arachnida</taxon>
        <taxon>Araneae</taxon>
        <taxon>Araneomorphae</taxon>
        <taxon>Entelegynae</taxon>
        <taxon>Araneoidea</taxon>
        <taxon>Nephilidae</taxon>
        <taxon>Trichonephila</taxon>
        <taxon>Trichonephila inaurata</taxon>
    </lineage>
</organism>
<evidence type="ECO:0000313" key="2">
    <source>
        <dbReference type="EMBL" id="GFY49291.1"/>
    </source>
</evidence>
<proteinExistence type="predicted"/>
<dbReference type="OrthoDB" id="6438112at2759"/>
<feature type="compositionally biased region" description="Basic and acidic residues" evidence="1">
    <location>
        <begin position="65"/>
        <end position="84"/>
    </location>
</feature>
<evidence type="ECO:0000256" key="1">
    <source>
        <dbReference type="SAM" id="MobiDB-lite"/>
    </source>
</evidence>
<accession>A0A8X7BXZ9</accession>
<comment type="caution">
    <text evidence="2">The sequence shown here is derived from an EMBL/GenBank/DDBJ whole genome shotgun (WGS) entry which is preliminary data.</text>
</comment>
<dbReference type="EMBL" id="BMAV01019709">
    <property type="protein sequence ID" value="GFY72860.1"/>
    <property type="molecule type" value="Genomic_DNA"/>
</dbReference>
<sequence length="84" mass="9670">MCFSLFIRLNNFDSPITYPIHITDGPFYFHVTPEPDARRLGNPSSKKTVICLPGPANDFSLYQSENHKDKSARIDEENKIQKKE</sequence>
<protein>
    <submittedName>
        <fullName evidence="2">Uncharacterized protein</fullName>
    </submittedName>
</protein>
<dbReference type="AlphaFoldDB" id="A0A8X7BXZ9"/>
<evidence type="ECO:0000313" key="4">
    <source>
        <dbReference type="Proteomes" id="UP000886998"/>
    </source>
</evidence>